<dbReference type="Proteomes" id="UP000092154">
    <property type="component" value="Unassembled WGS sequence"/>
</dbReference>
<dbReference type="SMART" id="SM00443">
    <property type="entry name" value="G_patch"/>
    <property type="match status" value="1"/>
</dbReference>
<feature type="compositionally biased region" description="Basic and acidic residues" evidence="1">
    <location>
        <begin position="8"/>
        <end position="22"/>
    </location>
</feature>
<evidence type="ECO:0000313" key="3">
    <source>
        <dbReference type="EMBL" id="OAX42866.1"/>
    </source>
</evidence>
<dbReference type="STRING" id="1314800.A0A1B7NDD6"/>
<feature type="domain" description="G-patch" evidence="2">
    <location>
        <begin position="174"/>
        <end position="194"/>
    </location>
</feature>
<dbReference type="EMBL" id="KV448148">
    <property type="protein sequence ID" value="OAX42866.1"/>
    <property type="molecule type" value="Genomic_DNA"/>
</dbReference>
<dbReference type="PROSITE" id="PS50174">
    <property type="entry name" value="G_PATCH"/>
    <property type="match status" value="1"/>
</dbReference>
<evidence type="ECO:0000313" key="4">
    <source>
        <dbReference type="Proteomes" id="UP000092154"/>
    </source>
</evidence>
<feature type="region of interest" description="Disordered" evidence="1">
    <location>
        <begin position="90"/>
        <end position="163"/>
    </location>
</feature>
<evidence type="ECO:0000259" key="2">
    <source>
        <dbReference type="PROSITE" id="PS50174"/>
    </source>
</evidence>
<dbReference type="InterPro" id="IPR039146">
    <property type="entry name" value="GPANK1"/>
</dbReference>
<feature type="region of interest" description="Disordered" evidence="1">
    <location>
        <begin position="1"/>
        <end position="51"/>
    </location>
</feature>
<dbReference type="Pfam" id="PF01585">
    <property type="entry name" value="G-patch"/>
    <property type="match status" value="1"/>
</dbReference>
<feature type="compositionally biased region" description="Polar residues" evidence="1">
    <location>
        <begin position="97"/>
        <end position="111"/>
    </location>
</feature>
<dbReference type="OrthoDB" id="2538319at2759"/>
<dbReference type="AlphaFoldDB" id="A0A1B7NDD6"/>
<dbReference type="InterPro" id="IPR000467">
    <property type="entry name" value="G_patch_dom"/>
</dbReference>
<dbReference type="GO" id="GO:0003676">
    <property type="term" value="F:nucleic acid binding"/>
    <property type="evidence" value="ECO:0007669"/>
    <property type="project" value="InterPro"/>
</dbReference>
<dbReference type="InParanoid" id="A0A1B7NDD6"/>
<feature type="compositionally biased region" description="Basic residues" evidence="1">
    <location>
        <begin position="198"/>
        <end position="207"/>
    </location>
</feature>
<dbReference type="PANTHER" id="PTHR20923">
    <property type="entry name" value="BAT4 PROTEIN-RELATED"/>
    <property type="match status" value="1"/>
</dbReference>
<proteinExistence type="predicted"/>
<accession>A0A1B7NDD6</accession>
<feature type="region of interest" description="Disordered" evidence="1">
    <location>
        <begin position="195"/>
        <end position="282"/>
    </location>
</feature>
<evidence type="ECO:0000256" key="1">
    <source>
        <dbReference type="SAM" id="MobiDB-lite"/>
    </source>
</evidence>
<name>A0A1B7NDD6_9AGAM</name>
<dbReference type="PANTHER" id="PTHR20923:SF1">
    <property type="entry name" value="G PATCH DOMAIN AND ANKYRIN REPEAT-CONTAINING PROTEIN 1"/>
    <property type="match status" value="1"/>
</dbReference>
<organism evidence="3 4">
    <name type="scientific">Rhizopogon vinicolor AM-OR11-026</name>
    <dbReference type="NCBI Taxonomy" id="1314800"/>
    <lineage>
        <taxon>Eukaryota</taxon>
        <taxon>Fungi</taxon>
        <taxon>Dikarya</taxon>
        <taxon>Basidiomycota</taxon>
        <taxon>Agaricomycotina</taxon>
        <taxon>Agaricomycetes</taxon>
        <taxon>Agaricomycetidae</taxon>
        <taxon>Boletales</taxon>
        <taxon>Suillineae</taxon>
        <taxon>Rhizopogonaceae</taxon>
        <taxon>Rhizopogon</taxon>
    </lineage>
</organism>
<reference evidence="3 4" key="1">
    <citation type="submission" date="2016-06" db="EMBL/GenBank/DDBJ databases">
        <title>Comparative genomics of the ectomycorrhizal sister species Rhizopogon vinicolor and Rhizopogon vesiculosus (Basidiomycota: Boletales) reveals a divergence of the mating type B locus.</title>
        <authorList>
            <consortium name="DOE Joint Genome Institute"/>
            <person name="Mujic A.B."/>
            <person name="Kuo A."/>
            <person name="Tritt A."/>
            <person name="Lipzen A."/>
            <person name="Chen C."/>
            <person name="Johnson J."/>
            <person name="Sharma A."/>
            <person name="Barry K."/>
            <person name="Grigoriev I.V."/>
            <person name="Spatafora J.W."/>
        </authorList>
    </citation>
    <scope>NUCLEOTIDE SEQUENCE [LARGE SCALE GENOMIC DNA]</scope>
    <source>
        <strain evidence="3 4">AM-OR11-026</strain>
    </source>
</reference>
<sequence length="365" mass="40194">MATVAHRIRSDYDHADRERLEEETGQIPIDDAEEWNTAPTFSATRRVPPPSFVPARIRYDEWGSAVSFNNALPSDVPAVDNGTSEWYRALTRDCSKGSGNQPPSRPSSTPSEAPKPKTEATTKNNWFIKRALQSEPPTKPSSPAPSLADLLARDPPPLPSEERFAPPVWLAIGPSNKGFNLLQKHGWNEGEGLGAHVARSRRPRSPARKLGAEPVSPASSRGASIPAGDRNSRGILPDIIDLTQSDSESEDDFESLHRSPSLPLPSVPSAHKATDSHSQKSLLTPIPTILKSDRLGIGLKAKTEGPYKQSKKRVTHNQAALASHIRAAEELRRKKAEVGRGRRGFVKVRRREENERKHMLAYLNE</sequence>
<keyword evidence="4" id="KW-1185">Reference proteome</keyword>
<gene>
    <name evidence="3" type="ORF">K503DRAFT_274437</name>
</gene>
<protein>
    <recommendedName>
        <fullName evidence="2">G-patch domain-containing protein</fullName>
    </recommendedName>
</protein>